<keyword evidence="1" id="KW-0145">Chemotaxis</keyword>
<feature type="transmembrane region" description="Helical" evidence="4">
    <location>
        <begin position="283"/>
        <end position="305"/>
    </location>
</feature>
<dbReference type="InterPro" id="IPR003018">
    <property type="entry name" value="GAF"/>
</dbReference>
<dbReference type="PANTHER" id="PTHR43531">
    <property type="entry name" value="PROTEIN ICFG"/>
    <property type="match status" value="1"/>
</dbReference>
<gene>
    <name evidence="6" type="ORF">GCM10011506_01160</name>
</gene>
<feature type="coiled-coil region" evidence="3">
    <location>
        <begin position="545"/>
        <end position="586"/>
    </location>
</feature>
<dbReference type="Gene3D" id="3.30.450.40">
    <property type="match status" value="1"/>
</dbReference>
<sequence>MRFKDLAIRKKFIFAFSFLLLLAFSGGLLVYSFFVKIQNFQALKNETAELMLELNKAQKLEKEFLLYGWKSTDFLEDGSTEFTELYFQKIQWVEDELLKQSAKEIAGSVGLDWELKSLRQSVVNYKRTFDRLREMLLKRGFKDHGLEGEMRNYAHNLQKCISSDEKVFAFSLRKHEKDFALRKDLAYVQKLHKLSSEFIHFIEQASVEEYPHMTSGYKTEIINAINAYKNHFDKIVQAEISIGLTQRNGLLLELENIIDKISPRLNSLNQKISQKNAELQERAFLVTTATLLLLLTSVVGLIYLFRHTVLYPITHLDNIVKKVLVGDTKADKELDTSSKDEIGSLSRNFQLMLENLRINLKQIKEKNKELEIKALRDAQQQWKMEGLDKFSDLMKTESVNLKTFAYMVISELVRYIEANQAAFFIAAEEGSHEFMDMKACYAYERKKSVQLKVSKGEGLVGQAWLEGELIYVTDIPDSYVKIKSGLGGANPNNIVVLPLEVNDKIIGIIEIASFKVLGQFEVDFLIEVGSRIATTLNNLQMQQHTKELLAKSQQMTEDLRAQEEEVRQNMEELAATQDEMSRQNQQTAFYLNKIEKTNHILNGTLSKIYNGLIIMDDQQRIMEVNAYIKEKLYYNDDDVEGNSPELILKTSINKIIKNLHNDPHFLSKGISESKVCKMMDKFGKIEEAQFVITEIESDGIHFYSIMFNKLEKQKSNKIILKRNTRKL</sequence>
<dbReference type="InterPro" id="IPR003660">
    <property type="entry name" value="HAMP_dom"/>
</dbReference>
<name>A0ABQ1L5H9_9BACT</name>
<dbReference type="Proteomes" id="UP000636010">
    <property type="component" value="Unassembled WGS sequence"/>
</dbReference>
<keyword evidence="4" id="KW-0812">Transmembrane</keyword>
<dbReference type="InterPro" id="IPR029016">
    <property type="entry name" value="GAF-like_dom_sf"/>
</dbReference>
<dbReference type="PANTHER" id="PTHR43531:SF11">
    <property type="entry name" value="METHYL-ACCEPTING CHEMOTAXIS PROTEIN 3"/>
    <property type="match status" value="1"/>
</dbReference>
<evidence type="ECO:0000259" key="5">
    <source>
        <dbReference type="PROSITE" id="PS50885"/>
    </source>
</evidence>
<dbReference type="EMBL" id="BMEC01000001">
    <property type="protein sequence ID" value="GGC19873.1"/>
    <property type="molecule type" value="Genomic_DNA"/>
</dbReference>
<evidence type="ECO:0000313" key="6">
    <source>
        <dbReference type="EMBL" id="GGC19873.1"/>
    </source>
</evidence>
<proteinExistence type="inferred from homology"/>
<keyword evidence="3" id="KW-0175">Coiled coil</keyword>
<dbReference type="SUPFAM" id="SSF158472">
    <property type="entry name" value="HAMP domain-like"/>
    <property type="match status" value="1"/>
</dbReference>
<feature type="domain" description="HAMP" evidence="5">
    <location>
        <begin position="307"/>
        <end position="361"/>
    </location>
</feature>
<evidence type="ECO:0000256" key="3">
    <source>
        <dbReference type="SAM" id="Coils"/>
    </source>
</evidence>
<keyword evidence="4" id="KW-0472">Membrane</keyword>
<evidence type="ECO:0000256" key="4">
    <source>
        <dbReference type="SAM" id="Phobius"/>
    </source>
</evidence>
<reference evidence="7" key="1">
    <citation type="journal article" date="2019" name="Int. J. Syst. Evol. Microbiol.">
        <title>The Global Catalogue of Microorganisms (GCM) 10K type strain sequencing project: providing services to taxonomists for standard genome sequencing and annotation.</title>
        <authorList>
            <consortium name="The Broad Institute Genomics Platform"/>
            <consortium name="The Broad Institute Genome Sequencing Center for Infectious Disease"/>
            <person name="Wu L."/>
            <person name="Ma J."/>
        </authorList>
    </citation>
    <scope>NUCLEOTIDE SEQUENCE [LARGE SCALE GENOMIC DNA]</scope>
    <source>
        <strain evidence="7">CGMCC 1.10832</strain>
    </source>
</reference>
<keyword evidence="4" id="KW-1133">Transmembrane helix</keyword>
<dbReference type="RefSeq" id="WP_188459856.1">
    <property type="nucleotide sequence ID" value="NZ_BAABHU010000001.1"/>
</dbReference>
<accession>A0ABQ1L5H9</accession>
<feature type="coiled-coil region" evidence="3">
    <location>
        <begin position="346"/>
        <end position="380"/>
    </location>
</feature>
<keyword evidence="7" id="KW-1185">Reference proteome</keyword>
<dbReference type="SUPFAM" id="SSF55781">
    <property type="entry name" value="GAF domain-like"/>
    <property type="match status" value="1"/>
</dbReference>
<dbReference type="CDD" id="cd06225">
    <property type="entry name" value="HAMP"/>
    <property type="match status" value="1"/>
</dbReference>
<dbReference type="Pfam" id="PF13185">
    <property type="entry name" value="GAF_2"/>
    <property type="match status" value="1"/>
</dbReference>
<dbReference type="InterPro" id="IPR051310">
    <property type="entry name" value="MCP_chemotaxis"/>
</dbReference>
<dbReference type="PROSITE" id="PS50885">
    <property type="entry name" value="HAMP"/>
    <property type="match status" value="1"/>
</dbReference>
<protein>
    <recommendedName>
        <fullName evidence="5">HAMP domain-containing protein</fullName>
    </recommendedName>
</protein>
<evidence type="ECO:0000313" key="7">
    <source>
        <dbReference type="Proteomes" id="UP000636010"/>
    </source>
</evidence>
<feature type="transmembrane region" description="Helical" evidence="4">
    <location>
        <begin position="12"/>
        <end position="34"/>
    </location>
</feature>
<comment type="similarity">
    <text evidence="2">Belongs to the methyl-accepting chemotaxis (MCP) protein family.</text>
</comment>
<organism evidence="6 7">
    <name type="scientific">Marivirga lumbricoides</name>
    <dbReference type="NCBI Taxonomy" id="1046115"/>
    <lineage>
        <taxon>Bacteria</taxon>
        <taxon>Pseudomonadati</taxon>
        <taxon>Bacteroidota</taxon>
        <taxon>Cytophagia</taxon>
        <taxon>Cytophagales</taxon>
        <taxon>Marivirgaceae</taxon>
        <taxon>Marivirga</taxon>
    </lineage>
</organism>
<dbReference type="Gene3D" id="6.10.340.10">
    <property type="match status" value="1"/>
</dbReference>
<evidence type="ECO:0000256" key="2">
    <source>
        <dbReference type="ARBA" id="ARBA00029447"/>
    </source>
</evidence>
<evidence type="ECO:0000256" key="1">
    <source>
        <dbReference type="ARBA" id="ARBA00022500"/>
    </source>
</evidence>
<comment type="caution">
    <text evidence="6">The sequence shown here is derived from an EMBL/GenBank/DDBJ whole genome shotgun (WGS) entry which is preliminary data.</text>
</comment>